<reference evidence="1 2" key="1">
    <citation type="submission" date="2016-02" db="EMBL/GenBank/DDBJ databases">
        <authorList>
            <person name="Wen L."/>
            <person name="He K."/>
            <person name="Yang H."/>
        </authorList>
    </citation>
    <scope>NUCLEOTIDE SEQUENCE [LARGE SCALE GENOMIC DNA]</scope>
    <source>
        <strain evidence="1">Trichococcus palustris</strain>
    </source>
</reference>
<dbReference type="Pfam" id="PF07247">
    <property type="entry name" value="AATase"/>
    <property type="match status" value="1"/>
</dbReference>
<dbReference type="OrthoDB" id="4876345at2"/>
<protein>
    <submittedName>
        <fullName evidence="1">Alcohol acetyltransferase</fullName>
    </submittedName>
</protein>
<dbReference type="InterPro" id="IPR010828">
    <property type="entry name" value="Atf2/Sli1-like"/>
</dbReference>
<evidence type="ECO:0000313" key="2">
    <source>
        <dbReference type="Proteomes" id="UP000242754"/>
    </source>
</evidence>
<dbReference type="AlphaFoldDB" id="A0A143YNW1"/>
<keyword evidence="2" id="KW-1185">Reference proteome</keyword>
<dbReference type="InterPro" id="IPR052058">
    <property type="entry name" value="Alcohol_O-acetyltransferase"/>
</dbReference>
<evidence type="ECO:0000313" key="1">
    <source>
        <dbReference type="EMBL" id="CZQ93681.1"/>
    </source>
</evidence>
<dbReference type="STRING" id="140314.SAMN04488076_10653"/>
<dbReference type="PANTHER" id="PTHR28037">
    <property type="entry name" value="ALCOHOL O-ACETYLTRANSFERASE 1-RELATED"/>
    <property type="match status" value="1"/>
</dbReference>
<accession>A0A143YNW1</accession>
<organism evidence="1 2">
    <name type="scientific">Trichococcus palustris</name>
    <dbReference type="NCBI Taxonomy" id="140314"/>
    <lineage>
        <taxon>Bacteria</taxon>
        <taxon>Bacillati</taxon>
        <taxon>Bacillota</taxon>
        <taxon>Bacilli</taxon>
        <taxon>Lactobacillales</taxon>
        <taxon>Carnobacteriaceae</taxon>
        <taxon>Trichococcus</taxon>
    </lineage>
</organism>
<dbReference type="GO" id="GO:0016740">
    <property type="term" value="F:transferase activity"/>
    <property type="evidence" value="ECO:0007669"/>
    <property type="project" value="UniProtKB-KW"/>
</dbReference>
<sequence length="464" mass="53143">MKRKNWVRLDNASNIFLAAMTASDTKVFRLSAAMGDAVDPGLLQQALDKTYEQYVLYHSVLRRGFFWYYLEDSDLKPVVRPDLQPPCAALYHFDRKELLFRVVYHRNRIHLEVFHALSDGTGALWFFEDLLNEYAMLRYPENFGGMDQKERDRLKEQSEDSFAHYFRKGKQNFSEEAQSAIRALTKAGKLAVSYGEKATRYLDPFPLENQRKERVYRVRGKKTPDNRPHVIEMEMPVKAVLQLAREQQTTLTMYLTAVFIEATRRTNPHPKKARTIAVSVPINLRQFYPSHSARNFFSTTRLAYTYGQTGDDSLAAICATLKEQFQGQITPASLENKLNRLIAFEYNPFTRIIIRPIKDIILRLVNLFNNRNLTVAISNLGRVSLPEPIDGYVQRLYLQTAAVRPQFCALSHGEHLTVCFTSPFVETNIQEQFAIILTEAGVSVTVAANKVTSAELGGVEHETL</sequence>
<dbReference type="PANTHER" id="PTHR28037:SF1">
    <property type="entry name" value="ALCOHOL O-ACETYLTRANSFERASE 1-RELATED"/>
    <property type="match status" value="1"/>
</dbReference>
<dbReference type="Proteomes" id="UP000242754">
    <property type="component" value="Unassembled WGS sequence"/>
</dbReference>
<dbReference type="EMBL" id="FJNE01000004">
    <property type="protein sequence ID" value="CZQ93681.1"/>
    <property type="molecule type" value="Genomic_DNA"/>
</dbReference>
<gene>
    <name evidence="1" type="ORF">Tpal_1669</name>
</gene>
<name>A0A143YNW1_9LACT</name>
<dbReference type="RefSeq" id="WP_087033241.1">
    <property type="nucleotide sequence ID" value="NZ_FJNE01000004.1"/>
</dbReference>
<keyword evidence="1" id="KW-0808">Transferase</keyword>
<proteinExistence type="predicted"/>